<organism evidence="2 3">
    <name type="scientific">Shewanella septentrionalis</name>
    <dbReference type="NCBI Taxonomy" id="2952223"/>
    <lineage>
        <taxon>Bacteria</taxon>
        <taxon>Pseudomonadati</taxon>
        <taxon>Pseudomonadota</taxon>
        <taxon>Gammaproteobacteria</taxon>
        <taxon>Alteromonadales</taxon>
        <taxon>Shewanellaceae</taxon>
        <taxon>Shewanella</taxon>
    </lineage>
</organism>
<evidence type="ECO:0000313" key="2">
    <source>
        <dbReference type="EMBL" id="MCT7944800.1"/>
    </source>
</evidence>
<keyword evidence="1" id="KW-1133">Transmembrane helix</keyword>
<dbReference type="AlphaFoldDB" id="A0A9X2WSX7"/>
<keyword evidence="3" id="KW-1185">Reference proteome</keyword>
<dbReference type="RefSeq" id="WP_115335400.1">
    <property type="nucleotide sequence ID" value="NZ_JAMTCC010000007.1"/>
</dbReference>
<dbReference type="EMBL" id="JAMTCC010000007">
    <property type="protein sequence ID" value="MCT7944800.1"/>
    <property type="molecule type" value="Genomic_DNA"/>
</dbReference>
<accession>A0A9X2WSX7</accession>
<dbReference type="Proteomes" id="UP001155604">
    <property type="component" value="Unassembled WGS sequence"/>
</dbReference>
<name>A0A9X2WSX7_9GAMM</name>
<keyword evidence="1" id="KW-0812">Transmembrane</keyword>
<comment type="caution">
    <text evidence="2">The sequence shown here is derived from an EMBL/GenBank/DDBJ whole genome shotgun (WGS) entry which is preliminary data.</text>
</comment>
<evidence type="ECO:0000313" key="3">
    <source>
        <dbReference type="Proteomes" id="UP001155604"/>
    </source>
</evidence>
<sequence length="194" mass="22041">MDMTPSSNAAEAPKRNIKLDNTELIKTSFWVSQIFMIIATVVGVYLAAQEGLSQAIKFDNLSNMQNNYHLRHALYDEVSDNVATLSRYVDTVETVSGNSLVKMHPQMGLFVWENMRYSANALETPSHILSDIRRFYLESEQIISDIETRHYSVSYGKGLLQNVLSKIQEDTLPKLKTNYETLSKELNDNDIAVD</sequence>
<proteinExistence type="predicted"/>
<evidence type="ECO:0000256" key="1">
    <source>
        <dbReference type="SAM" id="Phobius"/>
    </source>
</evidence>
<protein>
    <submittedName>
        <fullName evidence="2">Uncharacterized protein</fullName>
    </submittedName>
</protein>
<feature type="transmembrane region" description="Helical" evidence="1">
    <location>
        <begin position="29"/>
        <end position="48"/>
    </location>
</feature>
<reference evidence="2" key="1">
    <citation type="journal article" date="2023" name="Int. J. Syst. Evol. Microbiol.">
        <title>&lt;i&gt;Shewanella septentrionalis&lt;/i&gt; sp. nov. and &lt;i&gt;Shewanella holmiensis&lt;/i&gt; sp. nov., isolated from Baltic Sea water and sediments.</title>
        <authorList>
            <person name="Martin-Rodriguez A.J."/>
            <person name="Thorell K."/>
            <person name="Joffre E."/>
            <person name="Jensie-Markopoulos S."/>
            <person name="Moore E.R.B."/>
            <person name="Sjoling A."/>
        </authorList>
    </citation>
    <scope>NUCLEOTIDE SEQUENCE</scope>
    <source>
        <strain evidence="2">SP1W3</strain>
    </source>
</reference>
<gene>
    <name evidence="2" type="ORF">NE536_05410</name>
</gene>
<keyword evidence="1" id="KW-0472">Membrane</keyword>